<dbReference type="InterPro" id="IPR042244">
    <property type="entry name" value="HypD_2_sf"/>
</dbReference>
<protein>
    <submittedName>
        <fullName evidence="5">Hydrogenase formation protein HypD</fullName>
    </submittedName>
</protein>
<dbReference type="Gene3D" id="3.40.50.11740">
    <property type="entry name" value="HypD, alpha/beta domain 2"/>
    <property type="match status" value="2"/>
</dbReference>
<evidence type="ECO:0000256" key="3">
    <source>
        <dbReference type="ARBA" id="ARBA00023004"/>
    </source>
</evidence>
<dbReference type="Proteomes" id="UP001431313">
    <property type="component" value="Unassembled WGS sequence"/>
</dbReference>
<feature type="region of interest" description="Disordered" evidence="4">
    <location>
        <begin position="367"/>
        <end position="420"/>
    </location>
</feature>
<dbReference type="EMBL" id="JANUGQ010000037">
    <property type="protein sequence ID" value="MCS0639516.1"/>
    <property type="molecule type" value="Genomic_DNA"/>
</dbReference>
<dbReference type="PANTHER" id="PTHR30149">
    <property type="entry name" value="HYDROGENASE PROTEIN ASSEMBLY PROTEIN HYPD"/>
    <property type="match status" value="1"/>
</dbReference>
<comment type="similarity">
    <text evidence="1">Belongs to the HypD family.</text>
</comment>
<evidence type="ECO:0000313" key="5">
    <source>
        <dbReference type="EMBL" id="MCS0639516.1"/>
    </source>
</evidence>
<dbReference type="PIRSF" id="PIRSF005622">
    <property type="entry name" value="Hydrgn_mat_hypD"/>
    <property type="match status" value="1"/>
</dbReference>
<feature type="compositionally biased region" description="Low complexity" evidence="4">
    <location>
        <begin position="367"/>
        <end position="378"/>
    </location>
</feature>
<accession>A0ABT2CQH7</accession>
<evidence type="ECO:0000256" key="1">
    <source>
        <dbReference type="ARBA" id="ARBA00007888"/>
    </source>
</evidence>
<feature type="compositionally biased region" description="Low complexity" evidence="4">
    <location>
        <begin position="398"/>
        <end position="411"/>
    </location>
</feature>
<organism evidence="5 6">
    <name type="scientific">Streptomyces pyxinae</name>
    <dbReference type="NCBI Taxonomy" id="2970734"/>
    <lineage>
        <taxon>Bacteria</taxon>
        <taxon>Bacillati</taxon>
        <taxon>Actinomycetota</taxon>
        <taxon>Actinomycetes</taxon>
        <taxon>Kitasatosporales</taxon>
        <taxon>Streptomycetaceae</taxon>
        <taxon>Streptomyces</taxon>
    </lineage>
</organism>
<evidence type="ECO:0000256" key="2">
    <source>
        <dbReference type="ARBA" id="ARBA00022723"/>
    </source>
</evidence>
<reference evidence="5" key="1">
    <citation type="submission" date="2022-08" db="EMBL/GenBank/DDBJ databases">
        <authorList>
            <person name="Somphong A."/>
            <person name="Phongsopitanun W."/>
        </authorList>
    </citation>
    <scope>NUCLEOTIDE SEQUENCE</scope>
    <source>
        <strain evidence="5">LP05-1</strain>
    </source>
</reference>
<dbReference type="RefSeq" id="WP_258790841.1">
    <property type="nucleotide sequence ID" value="NZ_JANUGQ010000037.1"/>
</dbReference>
<evidence type="ECO:0000256" key="4">
    <source>
        <dbReference type="SAM" id="MobiDB-lite"/>
    </source>
</evidence>
<dbReference type="NCBIfam" id="TIGR00075">
    <property type="entry name" value="hypD"/>
    <property type="match status" value="1"/>
</dbReference>
<comment type="caution">
    <text evidence="5">The sequence shown here is derived from an EMBL/GenBank/DDBJ whole genome shotgun (WGS) entry which is preliminary data.</text>
</comment>
<dbReference type="InterPro" id="IPR042243">
    <property type="entry name" value="HypD_1"/>
</dbReference>
<proteinExistence type="inferred from homology"/>
<dbReference type="Gene3D" id="6.10.20.100">
    <property type="match status" value="1"/>
</dbReference>
<dbReference type="Pfam" id="PF01924">
    <property type="entry name" value="HypD"/>
    <property type="match status" value="1"/>
</dbReference>
<dbReference type="PANTHER" id="PTHR30149:SF0">
    <property type="entry name" value="HYDROGENASE MATURATION FACTOR HYPD"/>
    <property type="match status" value="1"/>
</dbReference>
<dbReference type="InterPro" id="IPR002780">
    <property type="entry name" value="Hyd_form_HypD"/>
</dbReference>
<keyword evidence="2" id="KW-0479">Metal-binding</keyword>
<keyword evidence="3" id="KW-0408">Iron</keyword>
<sequence length="420" mass="45338">MKYLDEFSDPVLAERLFDDIRAHTTRSWAMMEVCGGQTHSIIRHGIDQLLPEGVEMIHGPGCPVCVTPLEIIDKALEIAARPDVIFCSFGDMLRVPGSGRDLFQVKSDGGDIRVVYSPLDALRIARENPGREVVFFGIGFETTAPPNAMTVYQARKLGIENFSLLVSHVRVPPAIDAIMNSPDCRVQAFLAAGHVCTVMGTAEYPELAERHRVPIVVTGFEPLDILEGIRRTVRQLEAGEHRVENAYPRAVQSDGSPAARAMLADVFEVTDRSWRGIGMIPASGWRLSPKYRDYDAEYRFSVRDIDTVESTVCRSGEVLQGLIKPHECAAFGTTCTPRNPLGATMVSSEGACAAYYLYRRLDAPRTAPAAAAQPPRAANGSGGGSSGGGAGGSGTGHRNGARRAGTTAPARNTREVNSVD</sequence>
<gene>
    <name evidence="5" type="primary">hypD</name>
    <name evidence="5" type="ORF">NX801_28555</name>
</gene>
<keyword evidence="6" id="KW-1185">Reference proteome</keyword>
<evidence type="ECO:0000313" key="6">
    <source>
        <dbReference type="Proteomes" id="UP001431313"/>
    </source>
</evidence>
<name>A0ABT2CQH7_9ACTN</name>
<feature type="compositionally biased region" description="Gly residues" evidence="4">
    <location>
        <begin position="380"/>
        <end position="397"/>
    </location>
</feature>